<keyword evidence="3 7" id="KW-0597">Phosphoprotein</keyword>
<dbReference type="Gene3D" id="3.30.565.10">
    <property type="entry name" value="Histidine kinase-like ATPase, C-terminal domain"/>
    <property type="match status" value="1"/>
</dbReference>
<dbReference type="PROSITE" id="PS50109">
    <property type="entry name" value="HIS_KIN"/>
    <property type="match status" value="1"/>
</dbReference>
<dbReference type="SUPFAM" id="SSF55785">
    <property type="entry name" value="PYP-like sensor domain (PAS domain)"/>
    <property type="match status" value="3"/>
</dbReference>
<sequence>MPEALHVGAAAALRAMLAALLIVALGAAVPAQADGRVVRVGVYENAPKILMGEDGHPSGILGDLLMRIARDEGWTIEPVACVWEACLEGLQAGLIDVLPDVAYSRERDRLFDFHHTPALNSWSEIYAHASNHFVSVFDLRGKRIAVLRRSVQEDYLSHLFDDFAIRATLVPVASYDEGFAAFEAGQVDAVVANNFFGTTHAAGKGIASIPLMFQPVRLFYAVAQGRNADLLGAIDRHLAAWRSDADSPYFAIMDRWMAPHTVTRFPAWLGWVGGGLFAAALLAGGINVLLRRKIERQTAQLEADIARRRLAEADLTRQRGFFQTLIRTIPDLIWLKDPEGRILACNPRFEALVGASEADILGKTDHDFVDRVTAECFREKDLAVMSAGKPTTNEEWLRFAEDGYRGLFEITKTPMFGADGELIGVLGIAHDITGRHLAEQALAESQARFRSLYANMTEGVALHKLIVDAQGRATDYLLLDVNPAFATQTGLQGDAVVGRRASEVFGTVPYLEAYAEVATTGRSRVLETYFEPLDKTFQISAVALEAGHFATIFVDISGRVQRDREIRRLKDDLEATLNALPDMLFELDLDGRYHAYRAADDALLAAPPEVFLGRTVAEVLPEAMAERCMAALREAHAQGHSTGIQIVLDLPVGRRWFELSVSRKAASDATLPRFVVISRDITESKQASEALMRHRDMLEQTVRARTAELRIAKEAAEAANRVKSAFLANMSHEIRTPLNGIVGMAYLIERGGLDAQQQAQMRKLKGASEHLIGVINAVLELSKIEAGKLVLDAVPVDVASMVDTVCSLLHDRIDASRVALRRDVGVMPDGLVGDVTRLQQALLNYAANAVKFTEHGHVALSVQCLEAGDTDALIRFEVADTGVGIAPEALERIFGAFEQADNTLTRAHGGTGLGLAITRKLAELMGGDAGAQSVPGQGSTFWFTVRLRRDVDAGRAAESGGDTAEAVLRREFRGGRVLLVDDEPFNREIGEALLEDAGLQVETAADGLEALDRVTADAFDLILMDMQMPRLDGLETTRRLRLLPWCATVPVIAMTANAFSEDRARCLEAGMNDFLAKPVEPEQMYATLLAWLRQAARARADTPTARAGG</sequence>
<evidence type="ECO:0000259" key="11">
    <source>
        <dbReference type="PROSITE" id="PS50110"/>
    </source>
</evidence>
<feature type="transmembrane region" description="Helical" evidence="8">
    <location>
        <begin position="268"/>
        <end position="290"/>
    </location>
</feature>
<dbReference type="GO" id="GO:0000155">
    <property type="term" value="F:phosphorelay sensor kinase activity"/>
    <property type="evidence" value="ECO:0007669"/>
    <property type="project" value="InterPro"/>
</dbReference>
<keyword evidence="9" id="KW-0732">Signal</keyword>
<dbReference type="InterPro" id="IPR003594">
    <property type="entry name" value="HATPase_dom"/>
</dbReference>
<dbReference type="SMART" id="SM00448">
    <property type="entry name" value="REC"/>
    <property type="match status" value="1"/>
</dbReference>
<comment type="catalytic activity">
    <reaction evidence="1">
        <text>ATP + protein L-histidine = ADP + protein N-phospho-L-histidine.</text>
        <dbReference type="EC" id="2.7.13.3"/>
    </reaction>
</comment>
<dbReference type="InterPro" id="IPR013656">
    <property type="entry name" value="PAS_4"/>
</dbReference>
<dbReference type="PRINTS" id="PR00344">
    <property type="entry name" value="BCTRLSENSOR"/>
</dbReference>
<evidence type="ECO:0000313" key="14">
    <source>
        <dbReference type="EMBL" id="QID19133.1"/>
    </source>
</evidence>
<dbReference type="Pfam" id="PF08448">
    <property type="entry name" value="PAS_4"/>
    <property type="match status" value="2"/>
</dbReference>
<dbReference type="InterPro" id="IPR000014">
    <property type="entry name" value="PAS"/>
</dbReference>
<keyword evidence="4" id="KW-0902">Two-component regulatory system</keyword>
<dbReference type="SUPFAM" id="SSF53850">
    <property type="entry name" value="Periplasmic binding protein-like II"/>
    <property type="match status" value="1"/>
</dbReference>
<dbReference type="PROSITE" id="PS50112">
    <property type="entry name" value="PAS"/>
    <property type="match status" value="1"/>
</dbReference>
<dbReference type="InterPro" id="IPR003661">
    <property type="entry name" value="HisK_dim/P_dom"/>
</dbReference>
<dbReference type="Pfam" id="PF00497">
    <property type="entry name" value="SBP_bac_3"/>
    <property type="match status" value="1"/>
</dbReference>
<evidence type="ECO:0000256" key="4">
    <source>
        <dbReference type="ARBA" id="ARBA00023012"/>
    </source>
</evidence>
<dbReference type="Pfam" id="PF00072">
    <property type="entry name" value="Response_reg"/>
    <property type="match status" value="1"/>
</dbReference>
<proteinExistence type="predicted"/>
<dbReference type="PANTHER" id="PTHR45339">
    <property type="entry name" value="HYBRID SIGNAL TRANSDUCTION HISTIDINE KINASE J"/>
    <property type="match status" value="1"/>
</dbReference>
<keyword evidence="8" id="KW-0812">Transmembrane</keyword>
<evidence type="ECO:0000256" key="6">
    <source>
        <dbReference type="ARBA" id="ARBA00070152"/>
    </source>
</evidence>
<keyword evidence="8" id="KW-0472">Membrane</keyword>
<feature type="domain" description="PAS" evidence="12">
    <location>
        <begin position="318"/>
        <end position="364"/>
    </location>
</feature>
<feature type="modified residue" description="4-aspartylphosphate" evidence="7">
    <location>
        <position position="1025"/>
    </location>
</feature>
<evidence type="ECO:0000256" key="8">
    <source>
        <dbReference type="SAM" id="Phobius"/>
    </source>
</evidence>
<accession>A0A6C1B6Z6</accession>
<dbReference type="InterPro" id="IPR001789">
    <property type="entry name" value="Sig_transdc_resp-reg_receiver"/>
</dbReference>
<organism evidence="14 15">
    <name type="scientific">Nitrogeniibacter mangrovi</name>
    <dbReference type="NCBI Taxonomy" id="2016596"/>
    <lineage>
        <taxon>Bacteria</taxon>
        <taxon>Pseudomonadati</taxon>
        <taxon>Pseudomonadota</taxon>
        <taxon>Betaproteobacteria</taxon>
        <taxon>Rhodocyclales</taxon>
        <taxon>Zoogloeaceae</taxon>
        <taxon>Nitrogeniibacter</taxon>
    </lineage>
</organism>
<dbReference type="SUPFAM" id="SSF47384">
    <property type="entry name" value="Homodimeric domain of signal transducing histidine kinase"/>
    <property type="match status" value="1"/>
</dbReference>
<feature type="signal peptide" evidence="9">
    <location>
        <begin position="1"/>
        <end position="33"/>
    </location>
</feature>
<keyword evidence="8" id="KW-1133">Transmembrane helix</keyword>
<dbReference type="InterPro" id="IPR005467">
    <property type="entry name" value="His_kinase_dom"/>
</dbReference>
<evidence type="ECO:0000256" key="5">
    <source>
        <dbReference type="ARBA" id="ARBA00058004"/>
    </source>
</evidence>
<dbReference type="CDD" id="cd17546">
    <property type="entry name" value="REC_hyHK_CKI1_RcsC-like"/>
    <property type="match status" value="1"/>
</dbReference>
<name>A0A6C1B6Z6_9RHOO</name>
<dbReference type="SMART" id="SM00388">
    <property type="entry name" value="HisKA"/>
    <property type="match status" value="1"/>
</dbReference>
<dbReference type="InterPro" id="IPR000700">
    <property type="entry name" value="PAS-assoc_C"/>
</dbReference>
<dbReference type="Gene3D" id="1.10.287.130">
    <property type="match status" value="1"/>
</dbReference>
<dbReference type="PANTHER" id="PTHR45339:SF5">
    <property type="entry name" value="HISTIDINE KINASE"/>
    <property type="match status" value="1"/>
</dbReference>
<dbReference type="Gene3D" id="3.40.50.2300">
    <property type="match status" value="1"/>
</dbReference>
<dbReference type="CDD" id="cd16922">
    <property type="entry name" value="HATPase_EvgS-ArcB-TorS-like"/>
    <property type="match status" value="1"/>
</dbReference>
<dbReference type="EC" id="2.7.13.3" evidence="2"/>
<dbReference type="CDD" id="cd00130">
    <property type="entry name" value="PAS"/>
    <property type="match status" value="2"/>
</dbReference>
<evidence type="ECO:0000256" key="7">
    <source>
        <dbReference type="PROSITE-ProRule" id="PRU00169"/>
    </source>
</evidence>
<protein>
    <recommendedName>
        <fullName evidence="6">Virulence sensor protein BvgS</fullName>
        <ecNumber evidence="2">2.7.13.3</ecNumber>
    </recommendedName>
</protein>
<dbReference type="Pfam" id="PF02518">
    <property type="entry name" value="HATPase_c"/>
    <property type="match status" value="1"/>
</dbReference>
<dbReference type="SUPFAM" id="SSF52172">
    <property type="entry name" value="CheY-like"/>
    <property type="match status" value="1"/>
</dbReference>
<evidence type="ECO:0000259" key="12">
    <source>
        <dbReference type="PROSITE" id="PS50112"/>
    </source>
</evidence>
<feature type="domain" description="Response regulatory" evidence="11">
    <location>
        <begin position="976"/>
        <end position="1092"/>
    </location>
</feature>
<dbReference type="CDD" id="cd00082">
    <property type="entry name" value="HisKA"/>
    <property type="match status" value="1"/>
</dbReference>
<evidence type="ECO:0000259" key="13">
    <source>
        <dbReference type="PROSITE" id="PS50113"/>
    </source>
</evidence>
<feature type="domain" description="Histidine kinase" evidence="10">
    <location>
        <begin position="729"/>
        <end position="949"/>
    </location>
</feature>
<dbReference type="AlphaFoldDB" id="A0A6C1B6Z6"/>
<reference evidence="14 15" key="1">
    <citation type="submission" date="2020-02" db="EMBL/GenBank/DDBJ databases">
        <title>Nitrogenibacter mangrovi gen. nov., sp. nov. isolated from mangrove sediment, a denitrifying betaproteobacterium.</title>
        <authorList>
            <person name="Liao H."/>
            <person name="Tian Y."/>
        </authorList>
    </citation>
    <scope>NUCLEOTIDE SEQUENCE [LARGE SCALE GENOMIC DNA]</scope>
    <source>
        <strain evidence="14 15">M9-3-2</strain>
    </source>
</reference>
<evidence type="ECO:0000256" key="1">
    <source>
        <dbReference type="ARBA" id="ARBA00000085"/>
    </source>
</evidence>
<dbReference type="Proteomes" id="UP000501991">
    <property type="component" value="Chromosome"/>
</dbReference>
<evidence type="ECO:0000259" key="10">
    <source>
        <dbReference type="PROSITE" id="PS50109"/>
    </source>
</evidence>
<dbReference type="SMART" id="SM00091">
    <property type="entry name" value="PAS"/>
    <property type="match status" value="3"/>
</dbReference>
<dbReference type="PROSITE" id="PS50113">
    <property type="entry name" value="PAC"/>
    <property type="match status" value="1"/>
</dbReference>
<dbReference type="InterPro" id="IPR036890">
    <property type="entry name" value="HATPase_C_sf"/>
</dbReference>
<dbReference type="Pfam" id="PF00512">
    <property type="entry name" value="HisKA"/>
    <property type="match status" value="1"/>
</dbReference>
<evidence type="ECO:0000256" key="2">
    <source>
        <dbReference type="ARBA" id="ARBA00012438"/>
    </source>
</evidence>
<dbReference type="PROSITE" id="PS50110">
    <property type="entry name" value="RESPONSE_REGULATORY"/>
    <property type="match status" value="1"/>
</dbReference>
<comment type="function">
    <text evidence="5">Member of the two-component regulatory system BvgS/BvgA. Phosphorylates BvgA via a four-step phosphorelay in response to environmental signals.</text>
</comment>
<dbReference type="InterPro" id="IPR035965">
    <property type="entry name" value="PAS-like_dom_sf"/>
</dbReference>
<dbReference type="InterPro" id="IPR011006">
    <property type="entry name" value="CheY-like_superfamily"/>
</dbReference>
<dbReference type="InterPro" id="IPR036097">
    <property type="entry name" value="HisK_dim/P_sf"/>
</dbReference>
<dbReference type="SMART" id="SM00062">
    <property type="entry name" value="PBPb"/>
    <property type="match status" value="1"/>
</dbReference>
<evidence type="ECO:0000256" key="9">
    <source>
        <dbReference type="SAM" id="SignalP"/>
    </source>
</evidence>
<dbReference type="SUPFAM" id="SSF55874">
    <property type="entry name" value="ATPase domain of HSP90 chaperone/DNA topoisomerase II/histidine kinase"/>
    <property type="match status" value="1"/>
</dbReference>
<dbReference type="FunFam" id="3.30.565.10:FF:000010">
    <property type="entry name" value="Sensor histidine kinase RcsC"/>
    <property type="match status" value="1"/>
</dbReference>
<dbReference type="InterPro" id="IPR001638">
    <property type="entry name" value="Solute-binding_3/MltF_N"/>
</dbReference>
<dbReference type="InterPro" id="IPR004358">
    <property type="entry name" value="Sig_transdc_His_kin-like_C"/>
</dbReference>
<dbReference type="RefSeq" id="WP_173767441.1">
    <property type="nucleotide sequence ID" value="NZ_CP048836.1"/>
</dbReference>
<dbReference type="EMBL" id="CP048836">
    <property type="protein sequence ID" value="QID19133.1"/>
    <property type="molecule type" value="Genomic_DNA"/>
</dbReference>
<evidence type="ECO:0000256" key="3">
    <source>
        <dbReference type="ARBA" id="ARBA00022553"/>
    </source>
</evidence>
<evidence type="ECO:0000313" key="15">
    <source>
        <dbReference type="Proteomes" id="UP000501991"/>
    </source>
</evidence>
<feature type="domain" description="PAC" evidence="13">
    <location>
        <begin position="392"/>
        <end position="444"/>
    </location>
</feature>
<dbReference type="Pfam" id="PF13188">
    <property type="entry name" value="PAS_8"/>
    <property type="match status" value="1"/>
</dbReference>
<dbReference type="Gene3D" id="3.40.190.10">
    <property type="entry name" value="Periplasmic binding protein-like II"/>
    <property type="match status" value="2"/>
</dbReference>
<feature type="chain" id="PRO_5025588956" description="Virulence sensor protein BvgS" evidence="9">
    <location>
        <begin position="34"/>
        <end position="1109"/>
    </location>
</feature>
<gene>
    <name evidence="14" type="ORF">G3580_16815</name>
</gene>
<dbReference type="SMART" id="SM00387">
    <property type="entry name" value="HATPase_c"/>
    <property type="match status" value="1"/>
</dbReference>
<keyword evidence="15" id="KW-1185">Reference proteome</keyword>
<dbReference type="KEGG" id="azq:G3580_16815"/>
<dbReference type="Gene3D" id="3.30.450.20">
    <property type="entry name" value="PAS domain"/>
    <property type="match status" value="3"/>
</dbReference>
<dbReference type="NCBIfam" id="TIGR00229">
    <property type="entry name" value="sensory_box"/>
    <property type="match status" value="1"/>
</dbReference>